<accession>A0ABT4BAV5</accession>
<dbReference type="RefSeq" id="WP_267568171.1">
    <property type="nucleotide sequence ID" value="NZ_JAPNTZ010000016.1"/>
</dbReference>
<comment type="caution">
    <text evidence="4">The sequence shown here is derived from an EMBL/GenBank/DDBJ whole genome shotgun (WGS) entry which is preliminary data.</text>
</comment>
<sequence length="277" mass="29021">MPELVAPDGTRLAYRVLGEGPVLVCHPGGPGRPADYLGDLGGLSACRRLVLLDPRGTGRSGRPAEPDGYRFTRLAADLEVLRHHLGLERMDLLGHSAGANVALAYAAAHPERTGRLILLTPSARLTGAPDEMAAVAARFHTGEPWHAEAVTALAALGAGDTDPALESKIEPLLYGRWDPSAAEHAARSAATVAPAARDGFDEPDFDRAALVAALGRVTARAAVLAGDRDPVTGTVAPRVIASWLPGARLDWLPGCGHFPWLDDPVRTFTALDAALAD</sequence>
<proteinExistence type="inferred from homology"/>
<name>A0ABT4BAV5_9ACTN</name>
<feature type="domain" description="AB hydrolase-1" evidence="3">
    <location>
        <begin position="21"/>
        <end position="264"/>
    </location>
</feature>
<evidence type="ECO:0000313" key="4">
    <source>
        <dbReference type="EMBL" id="MCY1143639.1"/>
    </source>
</evidence>
<comment type="similarity">
    <text evidence="1">Belongs to the peptidase S33 family.</text>
</comment>
<dbReference type="InterPro" id="IPR029058">
    <property type="entry name" value="AB_hydrolase_fold"/>
</dbReference>
<dbReference type="GO" id="GO:0016787">
    <property type="term" value="F:hydrolase activity"/>
    <property type="evidence" value="ECO:0007669"/>
    <property type="project" value="UniProtKB-KW"/>
</dbReference>
<dbReference type="InterPro" id="IPR050266">
    <property type="entry name" value="AB_hydrolase_sf"/>
</dbReference>
<keyword evidence="5" id="KW-1185">Reference proteome</keyword>
<dbReference type="PRINTS" id="PR00111">
    <property type="entry name" value="ABHYDROLASE"/>
</dbReference>
<protein>
    <submittedName>
        <fullName evidence="4">Alpha/beta hydrolase</fullName>
    </submittedName>
</protein>
<dbReference type="Proteomes" id="UP001151002">
    <property type="component" value="Unassembled WGS sequence"/>
</dbReference>
<dbReference type="SUPFAM" id="SSF53474">
    <property type="entry name" value="alpha/beta-Hydrolases"/>
    <property type="match status" value="1"/>
</dbReference>
<dbReference type="Gene3D" id="3.40.50.1820">
    <property type="entry name" value="alpha/beta hydrolase"/>
    <property type="match status" value="1"/>
</dbReference>
<dbReference type="EMBL" id="JAPNTZ010000016">
    <property type="protein sequence ID" value="MCY1143639.1"/>
    <property type="molecule type" value="Genomic_DNA"/>
</dbReference>
<dbReference type="PANTHER" id="PTHR43798">
    <property type="entry name" value="MONOACYLGLYCEROL LIPASE"/>
    <property type="match status" value="1"/>
</dbReference>
<organism evidence="4 5">
    <name type="scientific">Paractinoplanes pyxinae</name>
    <dbReference type="NCBI Taxonomy" id="2997416"/>
    <lineage>
        <taxon>Bacteria</taxon>
        <taxon>Bacillati</taxon>
        <taxon>Actinomycetota</taxon>
        <taxon>Actinomycetes</taxon>
        <taxon>Micromonosporales</taxon>
        <taxon>Micromonosporaceae</taxon>
        <taxon>Paractinoplanes</taxon>
    </lineage>
</organism>
<dbReference type="InterPro" id="IPR002410">
    <property type="entry name" value="Peptidase_S33"/>
</dbReference>
<dbReference type="PANTHER" id="PTHR43798:SF33">
    <property type="entry name" value="HYDROLASE, PUTATIVE (AFU_ORTHOLOGUE AFUA_2G14860)-RELATED"/>
    <property type="match status" value="1"/>
</dbReference>
<evidence type="ECO:0000256" key="1">
    <source>
        <dbReference type="ARBA" id="ARBA00010088"/>
    </source>
</evidence>
<reference evidence="4" key="1">
    <citation type="submission" date="2022-11" db="EMBL/GenBank/DDBJ databases">
        <authorList>
            <person name="Somphong A."/>
            <person name="Phongsopitanun W."/>
        </authorList>
    </citation>
    <scope>NUCLEOTIDE SEQUENCE</scope>
    <source>
        <strain evidence="4">Pm04-4</strain>
    </source>
</reference>
<keyword evidence="2 4" id="KW-0378">Hydrolase</keyword>
<dbReference type="Pfam" id="PF00561">
    <property type="entry name" value="Abhydrolase_1"/>
    <property type="match status" value="1"/>
</dbReference>
<dbReference type="InterPro" id="IPR000073">
    <property type="entry name" value="AB_hydrolase_1"/>
</dbReference>
<dbReference type="PRINTS" id="PR00793">
    <property type="entry name" value="PROAMNOPTASE"/>
</dbReference>
<gene>
    <name evidence="4" type="ORF">OWR29_37035</name>
</gene>
<evidence type="ECO:0000256" key="2">
    <source>
        <dbReference type="ARBA" id="ARBA00022801"/>
    </source>
</evidence>
<evidence type="ECO:0000259" key="3">
    <source>
        <dbReference type="Pfam" id="PF00561"/>
    </source>
</evidence>
<evidence type="ECO:0000313" key="5">
    <source>
        <dbReference type="Proteomes" id="UP001151002"/>
    </source>
</evidence>